<name>A0AAW5W9C5_STROR</name>
<evidence type="ECO:0000313" key="1">
    <source>
        <dbReference type="EMBL" id="MCY7059288.1"/>
    </source>
</evidence>
<reference evidence="1" key="2">
    <citation type="submission" date="2022-02" db="EMBL/GenBank/DDBJ databases">
        <authorList>
            <person name="Christensen J.J.E."/>
            <person name="Jensen C.S."/>
            <person name="Nielsen X.C."/>
            <person name="Dargis R."/>
        </authorList>
    </citation>
    <scope>NUCLEOTIDE SEQUENCE</scope>
    <source>
        <strain evidence="1">K16259064</strain>
    </source>
</reference>
<protein>
    <submittedName>
        <fullName evidence="1">Uncharacterized protein</fullName>
    </submittedName>
</protein>
<sequence>MEIHELMRALLLHNLHANGVLPTLDISHREYDLNSNSFLHIFTGEVLVSGSNLLEILSSSWFDTHKLTEAILRDFEKYEPAKNLQVSAELNDSQVVISYYITVSI</sequence>
<dbReference type="Proteomes" id="UP001207177">
    <property type="component" value="Unassembled WGS sequence"/>
</dbReference>
<comment type="caution">
    <text evidence="1">The sequence shown here is derived from an EMBL/GenBank/DDBJ whole genome shotgun (WGS) entry which is preliminary data.</text>
</comment>
<proteinExistence type="predicted"/>
<dbReference type="EMBL" id="JAKUVW010000001">
    <property type="protein sequence ID" value="MCY7059288.1"/>
    <property type="molecule type" value="Genomic_DNA"/>
</dbReference>
<reference evidence="1" key="1">
    <citation type="journal article" date="2022" name="Med Res Arch">
        <title>Genomic identification of streptococcal strains and relation to clinical characteristics. A substudy to The Partial Oral Treatment of Endocarditis (POET) Trial.</title>
        <authorList>
            <person name="Christensen J."/>
            <person name="Jensen C."/>
            <person name="Dargis R."/>
            <person name="Nielsen X."/>
            <person name="Pries- Heje M."/>
            <person name="Wiingaard C."/>
            <person name="Ihlemann N."/>
            <person name="Gill S."/>
            <person name="Bruun N."/>
            <person name="Elming H."/>
            <person name="Povlsen J."/>
            <person name="Madsen T."/>
            <person name="Jensen K."/>
            <person name="Fuursted K."/>
            <person name="Ostergaard L."/>
            <person name="Christiansen U."/>
            <person name="Rosenvinge F."/>
            <person name="Helweg-Larsen J."/>
            <person name="Fosbol E."/>
            <person name="Kober L."/>
            <person name="Torp-Pedersen C."/>
            <person name="Tonder N."/>
            <person name="Moser C."/>
            <person name="Iversen K."/>
            <person name="Bundgaard H."/>
        </authorList>
    </citation>
    <scope>NUCLEOTIDE SEQUENCE</scope>
    <source>
        <strain evidence="1">K16259064</strain>
    </source>
</reference>
<evidence type="ECO:0000313" key="2">
    <source>
        <dbReference type="Proteomes" id="UP001207177"/>
    </source>
</evidence>
<organism evidence="1 2">
    <name type="scientific">Streptococcus oralis</name>
    <dbReference type="NCBI Taxonomy" id="1303"/>
    <lineage>
        <taxon>Bacteria</taxon>
        <taxon>Bacillati</taxon>
        <taxon>Bacillota</taxon>
        <taxon>Bacilli</taxon>
        <taxon>Lactobacillales</taxon>
        <taxon>Streptococcaceae</taxon>
        <taxon>Streptococcus</taxon>
    </lineage>
</organism>
<accession>A0AAW5W9C5</accession>
<dbReference type="AlphaFoldDB" id="A0AAW5W9C5"/>
<dbReference type="RefSeq" id="WP_132972631.1">
    <property type="nucleotide sequence ID" value="NZ_JAKUVW010000001.1"/>
</dbReference>
<gene>
    <name evidence="1" type="ORF">MK395_00435</name>
</gene>